<keyword evidence="2" id="KW-1185">Reference proteome</keyword>
<evidence type="ECO:0000313" key="1">
    <source>
        <dbReference type="EMBL" id="KAK7302715.1"/>
    </source>
</evidence>
<comment type="caution">
    <text evidence="1">The sequence shown here is derived from an EMBL/GenBank/DDBJ whole genome shotgun (WGS) entry which is preliminary data.</text>
</comment>
<gene>
    <name evidence="1" type="ORF">RJT34_13611</name>
</gene>
<organism evidence="1 2">
    <name type="scientific">Clitoria ternatea</name>
    <name type="common">Butterfly pea</name>
    <dbReference type="NCBI Taxonomy" id="43366"/>
    <lineage>
        <taxon>Eukaryota</taxon>
        <taxon>Viridiplantae</taxon>
        <taxon>Streptophyta</taxon>
        <taxon>Embryophyta</taxon>
        <taxon>Tracheophyta</taxon>
        <taxon>Spermatophyta</taxon>
        <taxon>Magnoliopsida</taxon>
        <taxon>eudicotyledons</taxon>
        <taxon>Gunneridae</taxon>
        <taxon>Pentapetalae</taxon>
        <taxon>rosids</taxon>
        <taxon>fabids</taxon>
        <taxon>Fabales</taxon>
        <taxon>Fabaceae</taxon>
        <taxon>Papilionoideae</taxon>
        <taxon>50 kb inversion clade</taxon>
        <taxon>NPAAA clade</taxon>
        <taxon>indigoferoid/millettioid clade</taxon>
        <taxon>Phaseoleae</taxon>
        <taxon>Clitoria</taxon>
    </lineage>
</organism>
<reference evidence="1 2" key="1">
    <citation type="submission" date="2024-01" db="EMBL/GenBank/DDBJ databases">
        <title>The genomes of 5 underutilized Papilionoideae crops provide insights into root nodulation and disease resistance.</title>
        <authorList>
            <person name="Yuan L."/>
        </authorList>
    </citation>
    <scope>NUCLEOTIDE SEQUENCE [LARGE SCALE GENOMIC DNA]</scope>
    <source>
        <strain evidence="1">LY-2023</strain>
        <tissue evidence="1">Leaf</tissue>
    </source>
</reference>
<evidence type="ECO:0000313" key="2">
    <source>
        <dbReference type="Proteomes" id="UP001359559"/>
    </source>
</evidence>
<dbReference type="AlphaFoldDB" id="A0AAN9JNV2"/>
<proteinExistence type="predicted"/>
<protein>
    <submittedName>
        <fullName evidence="1">Uncharacterized protein</fullName>
    </submittedName>
</protein>
<dbReference type="EMBL" id="JAYKXN010000003">
    <property type="protein sequence ID" value="KAK7302715.1"/>
    <property type="molecule type" value="Genomic_DNA"/>
</dbReference>
<sequence>MKHYNTWLNAHDDVYFLSLEKGNSLMSQLLRLRWLHQRTTKGLRCSLMELAYERRGLFKEAFYVSKKI</sequence>
<dbReference type="Proteomes" id="UP001359559">
    <property type="component" value="Unassembled WGS sequence"/>
</dbReference>
<accession>A0AAN9JNV2</accession>
<name>A0AAN9JNV2_CLITE</name>